<proteinExistence type="predicted"/>
<dbReference type="InParanoid" id="A0A2P5E8E1"/>
<accession>A0A2P5E8E1</accession>
<dbReference type="Proteomes" id="UP000237000">
    <property type="component" value="Unassembled WGS sequence"/>
</dbReference>
<evidence type="ECO:0000313" key="2">
    <source>
        <dbReference type="Proteomes" id="UP000237000"/>
    </source>
</evidence>
<organism evidence="1 2">
    <name type="scientific">Trema orientale</name>
    <name type="common">Charcoal tree</name>
    <name type="synonym">Celtis orientalis</name>
    <dbReference type="NCBI Taxonomy" id="63057"/>
    <lineage>
        <taxon>Eukaryota</taxon>
        <taxon>Viridiplantae</taxon>
        <taxon>Streptophyta</taxon>
        <taxon>Embryophyta</taxon>
        <taxon>Tracheophyta</taxon>
        <taxon>Spermatophyta</taxon>
        <taxon>Magnoliopsida</taxon>
        <taxon>eudicotyledons</taxon>
        <taxon>Gunneridae</taxon>
        <taxon>Pentapetalae</taxon>
        <taxon>rosids</taxon>
        <taxon>fabids</taxon>
        <taxon>Rosales</taxon>
        <taxon>Cannabaceae</taxon>
        <taxon>Trema</taxon>
    </lineage>
</organism>
<evidence type="ECO:0000313" key="1">
    <source>
        <dbReference type="EMBL" id="PON81774.1"/>
    </source>
</evidence>
<sequence length="88" mass="9622">MGLGLGTATARDGNSAAAARLCRLPAASLRRLLSAPPAATFSTSPSQNSPPRALFAVKKSCFFYFFINFRRQKFGLEFERFWGWTAGS</sequence>
<name>A0A2P5E8E1_TREOI</name>
<gene>
    <name evidence="1" type="ORF">TorRG33x02_224900</name>
</gene>
<reference evidence="2" key="1">
    <citation type="submission" date="2016-06" db="EMBL/GenBank/DDBJ databases">
        <title>Parallel loss of symbiosis genes in relatives of nitrogen-fixing non-legume Parasponia.</title>
        <authorList>
            <person name="Van Velzen R."/>
            <person name="Holmer R."/>
            <person name="Bu F."/>
            <person name="Rutten L."/>
            <person name="Van Zeijl A."/>
            <person name="Liu W."/>
            <person name="Santuari L."/>
            <person name="Cao Q."/>
            <person name="Sharma T."/>
            <person name="Shen D."/>
            <person name="Roswanjaya Y."/>
            <person name="Wardhani T."/>
            <person name="Kalhor M.S."/>
            <person name="Jansen J."/>
            <person name="Van den Hoogen J."/>
            <person name="Gungor B."/>
            <person name="Hartog M."/>
            <person name="Hontelez J."/>
            <person name="Verver J."/>
            <person name="Yang W.-C."/>
            <person name="Schijlen E."/>
            <person name="Repin R."/>
            <person name="Schilthuizen M."/>
            <person name="Schranz E."/>
            <person name="Heidstra R."/>
            <person name="Miyata K."/>
            <person name="Fedorova E."/>
            <person name="Kohlen W."/>
            <person name="Bisseling T."/>
            <person name="Smit S."/>
            <person name="Geurts R."/>
        </authorList>
    </citation>
    <scope>NUCLEOTIDE SEQUENCE [LARGE SCALE GENOMIC DNA]</scope>
    <source>
        <strain evidence="2">cv. RG33-2</strain>
    </source>
</reference>
<protein>
    <submittedName>
        <fullName evidence="1">Uncharacterized protein</fullName>
    </submittedName>
</protein>
<dbReference type="OrthoDB" id="10463995at2759"/>
<comment type="caution">
    <text evidence="1">The sequence shown here is derived from an EMBL/GenBank/DDBJ whole genome shotgun (WGS) entry which is preliminary data.</text>
</comment>
<keyword evidence="2" id="KW-1185">Reference proteome</keyword>
<dbReference type="EMBL" id="JXTC01000209">
    <property type="protein sequence ID" value="PON81774.1"/>
    <property type="molecule type" value="Genomic_DNA"/>
</dbReference>
<dbReference type="AlphaFoldDB" id="A0A2P5E8E1"/>